<evidence type="ECO:0000313" key="1">
    <source>
        <dbReference type="EMBL" id="QQO08865.1"/>
    </source>
</evidence>
<name>A0A7T7XM17_9SPIR</name>
<sequence>MVFDANSEAAFQHGIFRSPLADQEIAVSGIIPENSWDSLYEFILAVRSEM</sequence>
<proteinExistence type="predicted"/>
<accession>A0A7T7XM17</accession>
<dbReference type="KEGG" id="bhc:JFL75_18340"/>
<organism evidence="1 2">
    <name type="scientific">Breznakiella homolactica</name>
    <dbReference type="NCBI Taxonomy" id="2798577"/>
    <lineage>
        <taxon>Bacteria</taxon>
        <taxon>Pseudomonadati</taxon>
        <taxon>Spirochaetota</taxon>
        <taxon>Spirochaetia</taxon>
        <taxon>Spirochaetales</taxon>
        <taxon>Breznakiellaceae</taxon>
        <taxon>Breznakiella</taxon>
    </lineage>
</organism>
<reference evidence="1" key="1">
    <citation type="submission" date="2021-01" db="EMBL/GenBank/DDBJ databases">
        <title>Description of Breznakiella homolactica.</title>
        <authorList>
            <person name="Song Y."/>
            <person name="Brune A."/>
        </authorList>
    </citation>
    <scope>NUCLEOTIDE SEQUENCE</scope>
    <source>
        <strain evidence="1">RmG30</strain>
    </source>
</reference>
<dbReference type="RefSeq" id="WP_215626171.1">
    <property type="nucleotide sequence ID" value="NZ_CP067089.2"/>
</dbReference>
<evidence type="ECO:0000313" key="2">
    <source>
        <dbReference type="Proteomes" id="UP000595917"/>
    </source>
</evidence>
<keyword evidence="2" id="KW-1185">Reference proteome</keyword>
<dbReference type="AlphaFoldDB" id="A0A7T7XM17"/>
<gene>
    <name evidence="1" type="ORF">JFL75_18340</name>
</gene>
<dbReference type="EMBL" id="CP067089">
    <property type="protein sequence ID" value="QQO08865.1"/>
    <property type="molecule type" value="Genomic_DNA"/>
</dbReference>
<protein>
    <submittedName>
        <fullName evidence="1">Uncharacterized protein</fullName>
    </submittedName>
</protein>
<dbReference type="Proteomes" id="UP000595917">
    <property type="component" value="Chromosome"/>
</dbReference>